<evidence type="ECO:0000256" key="9">
    <source>
        <dbReference type="ARBA" id="ARBA00030407"/>
    </source>
</evidence>
<evidence type="ECO:0000256" key="5">
    <source>
        <dbReference type="ARBA" id="ARBA00023150"/>
    </source>
</evidence>
<sequence>MIRVQAEPFDPGVELAALAAEAAGAGGIASFVGLVRARSDDATVARLELIHYPGFTERTIAAIAEDARWRFPVRGVRIVHRHGPLAPGEPIVFVAAAAEHRRAAFDAVDYLMDRLKTEAPFWKREHGPVGERWIEARDADRADRARWEEG</sequence>
<evidence type="ECO:0000256" key="10">
    <source>
        <dbReference type="ARBA" id="ARBA00030781"/>
    </source>
</evidence>
<dbReference type="InterPro" id="IPR003448">
    <property type="entry name" value="Mopterin_biosynth_MoaE"/>
</dbReference>
<dbReference type="Pfam" id="PF02391">
    <property type="entry name" value="MoaE"/>
    <property type="match status" value="1"/>
</dbReference>
<dbReference type="CDD" id="cd00756">
    <property type="entry name" value="MoaE"/>
    <property type="match status" value="1"/>
</dbReference>
<evidence type="ECO:0000256" key="11">
    <source>
        <dbReference type="ARBA" id="ARBA00032474"/>
    </source>
</evidence>
<name>A0A6J4T5U2_9SPHN</name>
<dbReference type="GO" id="GO:0030366">
    <property type="term" value="F:molybdopterin synthase activity"/>
    <property type="evidence" value="ECO:0007669"/>
    <property type="project" value="UniProtKB-EC"/>
</dbReference>
<keyword evidence="5" id="KW-0501">Molybdenum cofactor biosynthesis</keyword>
<evidence type="ECO:0000313" key="13">
    <source>
        <dbReference type="EMBL" id="CAA9514369.1"/>
    </source>
</evidence>
<comment type="similarity">
    <text evidence="2">Belongs to the MoaE family.</text>
</comment>
<dbReference type="SUPFAM" id="SSF54690">
    <property type="entry name" value="Molybdopterin synthase subunit MoaE"/>
    <property type="match status" value="1"/>
</dbReference>
<gene>
    <name evidence="13" type="ORF">AVDCRST_MAG39-2198</name>
</gene>
<evidence type="ECO:0000256" key="7">
    <source>
        <dbReference type="ARBA" id="ARBA00026066"/>
    </source>
</evidence>
<evidence type="ECO:0000256" key="6">
    <source>
        <dbReference type="ARBA" id="ARBA00025448"/>
    </source>
</evidence>
<proteinExistence type="inferred from homology"/>
<evidence type="ECO:0000256" key="1">
    <source>
        <dbReference type="ARBA" id="ARBA00005046"/>
    </source>
</evidence>
<dbReference type="AlphaFoldDB" id="A0A6J4T5U2"/>
<dbReference type="Gene3D" id="3.90.1170.40">
    <property type="entry name" value="Molybdopterin biosynthesis MoaE subunit"/>
    <property type="match status" value="1"/>
</dbReference>
<reference evidence="13" key="1">
    <citation type="submission" date="2020-02" db="EMBL/GenBank/DDBJ databases">
        <authorList>
            <person name="Meier V. D."/>
        </authorList>
    </citation>
    <scope>NUCLEOTIDE SEQUENCE</scope>
    <source>
        <strain evidence="13">AVDCRST_MAG39</strain>
    </source>
</reference>
<evidence type="ECO:0000256" key="2">
    <source>
        <dbReference type="ARBA" id="ARBA00005426"/>
    </source>
</evidence>
<evidence type="ECO:0000256" key="3">
    <source>
        <dbReference type="ARBA" id="ARBA00011950"/>
    </source>
</evidence>
<comment type="function">
    <text evidence="6">Converts molybdopterin precursor Z into molybdopterin. This requires the incorporation of two sulfur atoms into precursor Z to generate a dithiolene group. The sulfur is provided by MoaD.</text>
</comment>
<evidence type="ECO:0000256" key="12">
    <source>
        <dbReference type="ARBA" id="ARBA00049878"/>
    </source>
</evidence>
<protein>
    <recommendedName>
        <fullName evidence="4">Molybdopterin synthase catalytic subunit</fullName>
        <ecNumber evidence="3">2.8.1.12</ecNumber>
    </recommendedName>
    <alternativeName>
        <fullName evidence="10">MPT synthase subunit 2</fullName>
    </alternativeName>
    <alternativeName>
        <fullName evidence="8">Molybdenum cofactor biosynthesis protein E</fullName>
    </alternativeName>
    <alternativeName>
        <fullName evidence="9">Molybdopterin-converting factor large subunit</fullName>
    </alternativeName>
    <alternativeName>
        <fullName evidence="11">Molybdopterin-converting factor subunit 2</fullName>
    </alternativeName>
</protein>
<dbReference type="UniPathway" id="UPA00344"/>
<keyword evidence="13" id="KW-0808">Transferase</keyword>
<comment type="subunit">
    <text evidence="7">Heterotetramer of 2 MoaD subunits and 2 MoaE subunits. Also stable as homodimer. The enzyme changes between these two forms during catalysis.</text>
</comment>
<dbReference type="EMBL" id="CADCVW010000091">
    <property type="protein sequence ID" value="CAA9514369.1"/>
    <property type="molecule type" value="Genomic_DNA"/>
</dbReference>
<dbReference type="EC" id="2.8.1.12" evidence="3"/>
<dbReference type="GO" id="GO:0006777">
    <property type="term" value="P:Mo-molybdopterin cofactor biosynthetic process"/>
    <property type="evidence" value="ECO:0007669"/>
    <property type="project" value="UniProtKB-KW"/>
</dbReference>
<organism evidence="13">
    <name type="scientific">uncultured Sphingomonadaceae bacterium</name>
    <dbReference type="NCBI Taxonomy" id="169976"/>
    <lineage>
        <taxon>Bacteria</taxon>
        <taxon>Pseudomonadati</taxon>
        <taxon>Pseudomonadota</taxon>
        <taxon>Alphaproteobacteria</taxon>
        <taxon>Sphingomonadales</taxon>
        <taxon>Sphingomonadaceae</taxon>
        <taxon>environmental samples</taxon>
    </lineage>
</organism>
<accession>A0A6J4T5U2</accession>
<dbReference type="InterPro" id="IPR036563">
    <property type="entry name" value="MoaE_sf"/>
</dbReference>
<evidence type="ECO:0000256" key="8">
    <source>
        <dbReference type="ARBA" id="ARBA00029745"/>
    </source>
</evidence>
<dbReference type="PANTHER" id="PTHR23404">
    <property type="entry name" value="MOLYBDOPTERIN SYNTHASE RELATED"/>
    <property type="match status" value="1"/>
</dbReference>
<comment type="pathway">
    <text evidence="1">Cofactor biosynthesis; molybdopterin biosynthesis.</text>
</comment>
<comment type="catalytic activity">
    <reaction evidence="12">
        <text>2 [molybdopterin-synthase sulfur-carrier protein]-C-terminal-Gly-aminoethanethioate + cyclic pyranopterin phosphate + H2O = molybdopterin + 2 [molybdopterin-synthase sulfur-carrier protein]-C-terminal Gly-Gly + 2 H(+)</text>
        <dbReference type="Rhea" id="RHEA:26333"/>
        <dbReference type="Rhea" id="RHEA-COMP:12202"/>
        <dbReference type="Rhea" id="RHEA-COMP:19907"/>
        <dbReference type="ChEBI" id="CHEBI:15377"/>
        <dbReference type="ChEBI" id="CHEBI:15378"/>
        <dbReference type="ChEBI" id="CHEBI:58698"/>
        <dbReference type="ChEBI" id="CHEBI:59648"/>
        <dbReference type="ChEBI" id="CHEBI:90778"/>
        <dbReference type="ChEBI" id="CHEBI:232372"/>
        <dbReference type="EC" id="2.8.1.12"/>
    </reaction>
</comment>
<evidence type="ECO:0000256" key="4">
    <source>
        <dbReference type="ARBA" id="ARBA00013858"/>
    </source>
</evidence>